<dbReference type="AlphaFoldDB" id="A0A1E8PPX4"/>
<organism evidence="1 2">
    <name type="scientific">Janthinobacterium lividum</name>
    <dbReference type="NCBI Taxonomy" id="29581"/>
    <lineage>
        <taxon>Bacteria</taxon>
        <taxon>Pseudomonadati</taxon>
        <taxon>Pseudomonadota</taxon>
        <taxon>Betaproteobacteria</taxon>
        <taxon>Burkholderiales</taxon>
        <taxon>Oxalobacteraceae</taxon>
        <taxon>Janthinobacterium</taxon>
    </lineage>
</organism>
<evidence type="ECO:0000313" key="2">
    <source>
        <dbReference type="Proteomes" id="UP000092634"/>
    </source>
</evidence>
<evidence type="ECO:0000313" key="1">
    <source>
        <dbReference type="EMBL" id="OFJ47774.1"/>
    </source>
</evidence>
<name>A0A1E8PPX4_9BURK</name>
<gene>
    <name evidence="1" type="ORF">BA896_000885</name>
</gene>
<dbReference type="EMBL" id="MAQB02000001">
    <property type="protein sequence ID" value="OFJ47774.1"/>
    <property type="molecule type" value="Genomic_DNA"/>
</dbReference>
<proteinExistence type="predicted"/>
<protein>
    <submittedName>
        <fullName evidence="1">Uncharacterized protein</fullName>
    </submittedName>
</protein>
<reference evidence="1 2" key="1">
    <citation type="submission" date="2016-10" db="EMBL/GenBank/DDBJ databases">
        <title>Updated version of Genome Assembly of Janthinobacterium lividum ERGS5:01.</title>
        <authorList>
            <person name="Kumar R."/>
            <person name="Acharya V."/>
            <person name="Singh D."/>
        </authorList>
    </citation>
    <scope>NUCLEOTIDE SEQUENCE [LARGE SCALE GENOMIC DNA]</scope>
    <source>
        <strain evidence="1 2">ERGS5:01</strain>
    </source>
</reference>
<dbReference type="Proteomes" id="UP000092634">
    <property type="component" value="Unassembled WGS sequence"/>
</dbReference>
<comment type="caution">
    <text evidence="1">The sequence shown here is derived from an EMBL/GenBank/DDBJ whole genome shotgun (WGS) entry which is preliminary data.</text>
</comment>
<accession>A0A1E8PPX4</accession>
<sequence length="64" mass="7020">MPLLVTFTCSGAPRALVVTASCMLKAWSPRKRTWPSPLDFGLLQENDTCMPSAMSLFFDLQSPG</sequence>